<reference evidence="2 3" key="1">
    <citation type="journal article" date="2018" name="PLoS ONE">
        <title>The draft genome of Kipferlia bialata reveals reductive genome evolution in fornicate parasites.</title>
        <authorList>
            <person name="Tanifuji G."/>
            <person name="Takabayashi S."/>
            <person name="Kume K."/>
            <person name="Takagi M."/>
            <person name="Nakayama T."/>
            <person name="Kamikawa R."/>
            <person name="Inagaki Y."/>
            <person name="Hashimoto T."/>
        </authorList>
    </citation>
    <scope>NUCLEOTIDE SEQUENCE [LARGE SCALE GENOMIC DNA]</scope>
    <source>
        <strain evidence="2">NY0173</strain>
    </source>
</reference>
<keyword evidence="3" id="KW-1185">Reference proteome</keyword>
<accession>A0A9K3GNK2</accession>
<feature type="non-terminal residue" evidence="2">
    <location>
        <position position="1"/>
    </location>
</feature>
<keyword evidence="1" id="KW-0732">Signal</keyword>
<proteinExistence type="predicted"/>
<sequence>MQKAFIVCLIALMVFVAAETFDSYNGVEASCGVEEVCSSCKFDTKYHKCVGTCTYPKQCLQTSNTTCACSQCGWANQYL</sequence>
<feature type="signal peptide" evidence="1">
    <location>
        <begin position="1"/>
        <end position="18"/>
    </location>
</feature>
<organism evidence="2 3">
    <name type="scientific">Kipferlia bialata</name>
    <dbReference type="NCBI Taxonomy" id="797122"/>
    <lineage>
        <taxon>Eukaryota</taxon>
        <taxon>Metamonada</taxon>
        <taxon>Carpediemonas-like organisms</taxon>
        <taxon>Kipferlia</taxon>
    </lineage>
</organism>
<dbReference type="AlphaFoldDB" id="A0A9K3GNK2"/>
<gene>
    <name evidence="2" type="ORF">KIPB_011199</name>
</gene>
<protein>
    <submittedName>
        <fullName evidence="2">Uncharacterized protein</fullName>
    </submittedName>
</protein>
<name>A0A9K3GNK2_9EUKA</name>
<dbReference type="Proteomes" id="UP000265618">
    <property type="component" value="Unassembled WGS sequence"/>
</dbReference>
<feature type="chain" id="PRO_5039896509" evidence="1">
    <location>
        <begin position="19"/>
        <end position="79"/>
    </location>
</feature>
<evidence type="ECO:0000313" key="2">
    <source>
        <dbReference type="EMBL" id="GIQ88856.1"/>
    </source>
</evidence>
<dbReference type="EMBL" id="BDIP01004456">
    <property type="protein sequence ID" value="GIQ88856.1"/>
    <property type="molecule type" value="Genomic_DNA"/>
</dbReference>
<evidence type="ECO:0000313" key="3">
    <source>
        <dbReference type="Proteomes" id="UP000265618"/>
    </source>
</evidence>
<comment type="caution">
    <text evidence="2">The sequence shown here is derived from an EMBL/GenBank/DDBJ whole genome shotgun (WGS) entry which is preliminary data.</text>
</comment>
<evidence type="ECO:0000256" key="1">
    <source>
        <dbReference type="SAM" id="SignalP"/>
    </source>
</evidence>